<accession>A0AAE9E537</accession>
<evidence type="ECO:0000313" key="3">
    <source>
        <dbReference type="Proteomes" id="UP000829354"/>
    </source>
</evidence>
<feature type="compositionally biased region" description="Polar residues" evidence="1">
    <location>
        <begin position="983"/>
        <end position="993"/>
    </location>
</feature>
<dbReference type="AlphaFoldDB" id="A0AAE9E537"/>
<feature type="region of interest" description="Disordered" evidence="1">
    <location>
        <begin position="355"/>
        <end position="390"/>
    </location>
</feature>
<dbReference type="EMBL" id="CP092620">
    <property type="protein sequence ID" value="UMM15492.1"/>
    <property type="molecule type" value="Genomic_DNA"/>
</dbReference>
<proteinExistence type="predicted"/>
<organism evidence="2 3">
    <name type="scientific">Caenorhabditis briggsae</name>
    <dbReference type="NCBI Taxonomy" id="6238"/>
    <lineage>
        <taxon>Eukaryota</taxon>
        <taxon>Metazoa</taxon>
        <taxon>Ecdysozoa</taxon>
        <taxon>Nematoda</taxon>
        <taxon>Chromadorea</taxon>
        <taxon>Rhabditida</taxon>
        <taxon>Rhabditina</taxon>
        <taxon>Rhabditomorpha</taxon>
        <taxon>Rhabditoidea</taxon>
        <taxon>Rhabditidae</taxon>
        <taxon>Peloderinae</taxon>
        <taxon>Caenorhabditis</taxon>
    </lineage>
</organism>
<feature type="region of interest" description="Disordered" evidence="1">
    <location>
        <begin position="983"/>
        <end position="1007"/>
    </location>
</feature>
<feature type="region of interest" description="Disordered" evidence="1">
    <location>
        <begin position="58"/>
        <end position="82"/>
    </location>
</feature>
<protein>
    <submittedName>
        <fullName evidence="2">Uncharacterized protein</fullName>
    </submittedName>
</protein>
<feature type="region of interest" description="Disordered" evidence="1">
    <location>
        <begin position="936"/>
        <end position="958"/>
    </location>
</feature>
<dbReference type="Proteomes" id="UP000829354">
    <property type="component" value="Chromosome I"/>
</dbReference>
<feature type="compositionally biased region" description="Acidic residues" evidence="1">
    <location>
        <begin position="377"/>
        <end position="390"/>
    </location>
</feature>
<evidence type="ECO:0000313" key="2">
    <source>
        <dbReference type="EMBL" id="UMM15492.1"/>
    </source>
</evidence>
<feature type="compositionally biased region" description="Low complexity" evidence="1">
    <location>
        <begin position="367"/>
        <end position="376"/>
    </location>
</feature>
<feature type="region of interest" description="Disordered" evidence="1">
    <location>
        <begin position="18"/>
        <end position="39"/>
    </location>
</feature>
<reference evidence="2 3" key="1">
    <citation type="submission" date="2022-04" db="EMBL/GenBank/DDBJ databases">
        <title>Chromosome-level reference genomes for two strains of Caenorhabditis briggsae: an improved platform for comparative genomics.</title>
        <authorList>
            <person name="Stevens L."/>
            <person name="Andersen E."/>
        </authorList>
    </citation>
    <scope>NUCLEOTIDE SEQUENCE [LARGE SCALE GENOMIC DNA]</scope>
    <source>
        <strain evidence="2">VX34</strain>
        <tissue evidence="2">Whole-organism</tissue>
    </source>
</reference>
<gene>
    <name evidence="2" type="ORF">L5515_002862</name>
</gene>
<sequence>MLVVVFFMNEMFPDMSATTPMRRKRATNLRQGEDDDSGELMRKRNARMAVFSALVDCTPSTSTNNNNNRNYHEEDEEDDESRTTLLKSMSLKSLLKLKCETINKFLNFFDATHQARSNSKDPKYPIDLLPDCLEFHVMFRGAMSGENCPFMQAIRISSVSDETLRKAASATVHFFSFMTLRRNKVKERPSVPQCDYEMERVKRMTTVEKANLVGEFFCWFERVPPVRVSSSKVVATNGVEARVQVKETNTLMTTIRGLLAFWTYVGVIEPSSDRSPTEESRSIWRVVRSVVKVTEKMKGGRLDISKSSLSFSDTIRLMKKSDGVSSMFGLQSWILALLLGGLGVRIGSVRNPFPPVSDAKSTEKSPHPSSSRSSFDGFDESEVEDKADDDNDNDDVLFAFDGLKGSDLRVWRRRKRDGDPAGSIRLRASINITHSKMNGTEVFSPKSIGCEYPLVSSDNGEDWSLNVAVVLAMLSCLVGTTRAEQYFCDYGELAESGEEIELTVRKSELNDTPLFRESNKYHNLLPGQMRNVHNALSLVAKSLKIPPALFSSQSYRSGYARDVIQGIVTRGDPQRDIPLQALRSNLLSGTQWKSAQVDRYLSNLSRSLALHPVTFAHTTALDWQSAIYGELASTKSDFEEVNPTNVNIYIRSKSSKPDESLARLSSMDPAEIITLCDEINIDNWRKCAPVPLTHQERREFLQKNTMVDVFSTFQSLKMVIDQNMRPFCGYGVSSPYACPVVNCEKSAGHSICFIMAIDGMEFQVSFFHSQREVDFRCLAKIGQLLKLLDEECSGFTLTEIGLYVEKLPDDIEEWSQIQQPIKCRLSHSSKYAFVREGGAVYTTSEYERCKQMRVKPPFHTEYVVVTAALVVCYQTKNSRFLTYIFDTMNQTVVKFESAKYTKNVGIKDSFDLNRESSDVTGECSKEKVTLIEAPSQDDSFDTFNNHSSHPKSTENLDKQSDDSFDEWCAATSIQVANRDVCHTFQSEPNSGNMPNLEIPQASDESDDSFEQFCLRH</sequence>
<keyword evidence="3" id="KW-1185">Reference proteome</keyword>
<evidence type="ECO:0000256" key="1">
    <source>
        <dbReference type="SAM" id="MobiDB-lite"/>
    </source>
</evidence>
<name>A0AAE9E537_CAEBR</name>